<name>A0AAI8TS33_MYCME</name>
<evidence type="ECO:0000313" key="1">
    <source>
        <dbReference type="EMBL" id="BDY29883.1"/>
    </source>
</evidence>
<organism evidence="1 2">
    <name type="scientific">Mycolicibacterium mageritense</name>
    <name type="common">Mycobacterium mageritense</name>
    <dbReference type="NCBI Taxonomy" id="53462"/>
    <lineage>
        <taxon>Bacteria</taxon>
        <taxon>Bacillati</taxon>
        <taxon>Actinomycetota</taxon>
        <taxon>Actinomycetes</taxon>
        <taxon>Mycobacteriales</taxon>
        <taxon>Mycobacteriaceae</taxon>
        <taxon>Mycolicibacterium</taxon>
    </lineage>
</organism>
<sequence>MVANMVDVDAFVRDGFTKVDRAAPREIADMARNLLWRQLGLSPDEPDSWTEPVRWTADLTGAGPFGQIAASPRLAAALDALCGPRGWTPRHALGNIPVRFPVQPSADDRGWHIDHNTPLNSDEWAVSGRPHTLLLLTLLSEVGPDDAPTRIRVGSHCDVAAVLGEEPVDAATAGAMAEAASRGRPVVHATGEPGDMYLLHPFTVHAADEHRGRTPRFMAQAPILLSAPLTPHGPAPLAQVWRHPRDGQAFA</sequence>
<gene>
    <name evidence="1" type="ORF">hbim_03826</name>
</gene>
<accession>A0AAI8TS33</accession>
<dbReference type="EMBL" id="AP027452">
    <property type="protein sequence ID" value="BDY29883.1"/>
    <property type="molecule type" value="Genomic_DNA"/>
</dbReference>
<protein>
    <recommendedName>
        <fullName evidence="3">Mitomycin antibiotics/polyketide fumonisin biosynthesis protein</fullName>
    </recommendedName>
</protein>
<dbReference type="GO" id="GO:0016706">
    <property type="term" value="F:2-oxoglutarate-dependent dioxygenase activity"/>
    <property type="evidence" value="ECO:0007669"/>
    <property type="project" value="UniProtKB-ARBA"/>
</dbReference>
<dbReference type="Pfam" id="PF05721">
    <property type="entry name" value="PhyH"/>
    <property type="match status" value="1"/>
</dbReference>
<evidence type="ECO:0000313" key="2">
    <source>
        <dbReference type="Proteomes" id="UP001241092"/>
    </source>
</evidence>
<dbReference type="SUPFAM" id="SSF51197">
    <property type="entry name" value="Clavaminate synthase-like"/>
    <property type="match status" value="1"/>
</dbReference>
<reference evidence="1" key="1">
    <citation type="submission" date="2023-03" db="EMBL/GenBank/DDBJ databases">
        <title>Draft genome sequence of a Mycolicibacterium mageritense strain H4_3_1 isolated from a hybrid biological-inorganic system reactor.</title>
        <authorList>
            <person name="Feng X."/>
            <person name="Kazama D."/>
            <person name="Sato K."/>
            <person name="Kobayashi H."/>
        </authorList>
    </citation>
    <scope>NUCLEOTIDE SEQUENCE</scope>
    <source>
        <strain evidence="1">H4_3_1</strain>
    </source>
</reference>
<evidence type="ECO:0008006" key="3">
    <source>
        <dbReference type="Google" id="ProtNLM"/>
    </source>
</evidence>
<dbReference type="Gene3D" id="2.60.120.620">
    <property type="entry name" value="q2cbj1_9rhob like domain"/>
    <property type="match status" value="1"/>
</dbReference>
<dbReference type="InterPro" id="IPR008775">
    <property type="entry name" value="Phytyl_CoA_dOase-like"/>
</dbReference>
<proteinExistence type="predicted"/>
<dbReference type="Proteomes" id="UP001241092">
    <property type="component" value="Chromosome"/>
</dbReference>
<dbReference type="AlphaFoldDB" id="A0AAI8TS33"/>